<dbReference type="PANTHER" id="PTHR33136">
    <property type="entry name" value="RAPID ALKALINIZATION FACTOR-LIKE"/>
    <property type="match status" value="1"/>
</dbReference>
<proteinExistence type="inferred from homology"/>
<sequence length="118" mass="13619">MPHSLYQSRHTQRQMKTHSNILVTITLTISLVCLARADEPPCNSLLETEEVMTMMEPSLSQRFMEEKKQISYGALKKDQPACGRARRGHSYTKTCLPQPSNHYTRGCSKIYRCRRDSK</sequence>
<dbReference type="InterPro" id="IPR008801">
    <property type="entry name" value="RALF"/>
</dbReference>
<comment type="similarity">
    <text evidence="2">Belongs to the plant rapid alkalinization factor (RALF) family.</text>
</comment>
<evidence type="ECO:0000256" key="4">
    <source>
        <dbReference type="ARBA" id="ARBA00022702"/>
    </source>
</evidence>
<evidence type="ECO:0000256" key="1">
    <source>
        <dbReference type="ARBA" id="ARBA00004613"/>
    </source>
</evidence>
<reference evidence="9" key="1">
    <citation type="submission" date="2021-01" db="EMBL/GenBank/DDBJ databases">
        <authorList>
            <consortium name="Genoscope - CEA"/>
            <person name="William W."/>
        </authorList>
    </citation>
    <scope>NUCLEOTIDE SEQUENCE</scope>
</reference>
<keyword evidence="5 8" id="KW-0732">Signal</keyword>
<dbReference type="Pfam" id="PF05498">
    <property type="entry name" value="RALF"/>
    <property type="match status" value="1"/>
</dbReference>
<feature type="region of interest" description="Disordered" evidence="7">
    <location>
        <begin position="80"/>
        <end position="103"/>
    </location>
</feature>
<dbReference type="AlphaFoldDB" id="A0A816VK67"/>
<dbReference type="GO" id="GO:0040008">
    <property type="term" value="P:regulation of growth"/>
    <property type="evidence" value="ECO:0007669"/>
    <property type="project" value="UniProtKB-ARBA"/>
</dbReference>
<organism evidence="9">
    <name type="scientific">Brassica napus</name>
    <name type="common">Rape</name>
    <dbReference type="NCBI Taxonomy" id="3708"/>
    <lineage>
        <taxon>Eukaryota</taxon>
        <taxon>Viridiplantae</taxon>
        <taxon>Streptophyta</taxon>
        <taxon>Embryophyta</taxon>
        <taxon>Tracheophyta</taxon>
        <taxon>Spermatophyta</taxon>
        <taxon>Magnoliopsida</taxon>
        <taxon>eudicotyledons</taxon>
        <taxon>Gunneridae</taxon>
        <taxon>Pentapetalae</taxon>
        <taxon>rosids</taxon>
        <taxon>malvids</taxon>
        <taxon>Brassicales</taxon>
        <taxon>Brassicaceae</taxon>
        <taxon>Brassiceae</taxon>
        <taxon>Brassica</taxon>
    </lineage>
</organism>
<feature type="signal peptide" evidence="8">
    <location>
        <begin position="1"/>
        <end position="37"/>
    </location>
</feature>
<evidence type="ECO:0000256" key="7">
    <source>
        <dbReference type="SAM" id="MobiDB-lite"/>
    </source>
</evidence>
<evidence type="ECO:0000256" key="3">
    <source>
        <dbReference type="ARBA" id="ARBA00022525"/>
    </source>
</evidence>
<evidence type="ECO:0000256" key="6">
    <source>
        <dbReference type="ARBA" id="ARBA00023157"/>
    </source>
</evidence>
<keyword evidence="4" id="KW-0372">Hormone</keyword>
<name>A0A816VK67_BRANA</name>
<keyword evidence="6" id="KW-1015">Disulfide bond</keyword>
<evidence type="ECO:0000256" key="2">
    <source>
        <dbReference type="ARBA" id="ARBA00009178"/>
    </source>
</evidence>
<dbReference type="GO" id="GO:0005179">
    <property type="term" value="F:hormone activity"/>
    <property type="evidence" value="ECO:0007669"/>
    <property type="project" value="UniProtKB-KW"/>
</dbReference>
<evidence type="ECO:0000313" key="9">
    <source>
        <dbReference type="EMBL" id="CAF2128573.1"/>
    </source>
</evidence>
<keyword evidence="3" id="KW-0964">Secreted</keyword>
<comment type="subcellular location">
    <subcellularLocation>
        <location evidence="1">Secreted</location>
    </subcellularLocation>
</comment>
<dbReference type="EMBL" id="HG994357">
    <property type="protein sequence ID" value="CAF2128573.1"/>
    <property type="molecule type" value="Genomic_DNA"/>
</dbReference>
<protein>
    <submittedName>
        <fullName evidence="9">(rape) hypothetical protein</fullName>
    </submittedName>
</protein>
<feature type="compositionally biased region" description="Polar residues" evidence="7">
    <location>
        <begin position="91"/>
        <end position="103"/>
    </location>
</feature>
<dbReference type="Proteomes" id="UP001295469">
    <property type="component" value="Chromosome A03"/>
</dbReference>
<dbReference type="GO" id="GO:0005576">
    <property type="term" value="C:extracellular region"/>
    <property type="evidence" value="ECO:0007669"/>
    <property type="project" value="UniProtKB-SubCell"/>
</dbReference>
<accession>A0A816VK67</accession>
<feature type="chain" id="PRO_5033044584" evidence="8">
    <location>
        <begin position="38"/>
        <end position="118"/>
    </location>
</feature>
<evidence type="ECO:0000256" key="5">
    <source>
        <dbReference type="ARBA" id="ARBA00022729"/>
    </source>
</evidence>
<gene>
    <name evidence="9" type="ORF">DARMORV10_A03P43360.1</name>
</gene>
<dbReference type="PANTHER" id="PTHR33136:SF4">
    <property type="entry name" value="PROTEIN RALF-LIKE 32"/>
    <property type="match status" value="1"/>
</dbReference>
<evidence type="ECO:0000256" key="8">
    <source>
        <dbReference type="SAM" id="SignalP"/>
    </source>
</evidence>